<evidence type="ECO:0000259" key="5">
    <source>
        <dbReference type="Pfam" id="PF09364"/>
    </source>
</evidence>
<dbReference type="InterPro" id="IPR005593">
    <property type="entry name" value="Xul5P/Fru6P_PKetolase"/>
</dbReference>
<evidence type="ECO:0000313" key="6">
    <source>
        <dbReference type="EMBL" id="BDZ46105.1"/>
    </source>
</evidence>
<sequence>MTPAPPPSAAATAERREVDEQTVAALDAWWRAANYLSVGQIYLLGNALLREPLRAEHIKPRLLGHWGTTPGLNFLYGHLNRVIGERDTSAIFIAGPGHGGPGVVACTYLEGTYSEIYGDIDRTAAGVQRLMRQFSFPGGIPSHAAPQTPGSIHEGGELGYALSHAYGAAFDNPDLVVAAVVGDGEAETGPLATSWHSNKFLDPVTDGVVLPILHLNGWKIANPTVLARIPEEELLSLMRGYGHTPHLFSADADEPHDSVHRRFAGVLDAVFDEIADIKRRAAEGSLEGRPAWPMIVFRTPKGWTGPKEVDGQPTEGTWRSHQVPLVNARDTEEHTRLLEEWLRSYRPEELFDDDGALVPLVTALAPKRERRMSSNPVANGGLVRRDLRMPDFRDYAVDVPEPGQTTGEATRRTGEWMAEIMRRNPETFRLFGPDEVNSNRLGAVFEVTDRQWNAVTQEGDDHLAPNGRVMEMLSEHQCQGWLEGYLLSGRHGVFTSYEAFIHIVDSMFNQHAKWLEESQHLSWRAPVASLNYLLSSHVWRQDHNGFSHQDPGFIDLVVNKKANVVRVYLPFDTNTLLSTMDHCLRSTDYVNVVVAGKQPTANWLTMDEAVAHCTRGIGIFDWAGTEVEGRIPTSSSPAPATSRRSRRSPPPRSSASGCPSSRSASSTWSI</sequence>
<feature type="domain" description="Xylulose 5-phosphate/Fructose 6-phosphate phosphoketolase N-terminal" evidence="5">
    <location>
        <begin position="18"/>
        <end position="382"/>
    </location>
</feature>
<proteinExistence type="predicted"/>
<dbReference type="InterPro" id="IPR029061">
    <property type="entry name" value="THDP-binding"/>
</dbReference>
<dbReference type="NCBIfam" id="NF003619">
    <property type="entry name" value="PRK05261.1-4"/>
    <property type="match status" value="1"/>
</dbReference>
<evidence type="ECO:0000259" key="4">
    <source>
        <dbReference type="Pfam" id="PF09363"/>
    </source>
</evidence>
<dbReference type="PROSITE" id="PS60003">
    <property type="entry name" value="PHOSPHOKETOLASE_2"/>
    <property type="match status" value="1"/>
</dbReference>
<dbReference type="Pfam" id="PF03894">
    <property type="entry name" value="XFP"/>
    <property type="match status" value="1"/>
</dbReference>
<dbReference type="PANTHER" id="PTHR31273">
    <property type="entry name" value="PHOSPHOKETOLASE-RELATED"/>
    <property type="match status" value="1"/>
</dbReference>
<evidence type="ECO:0000313" key="7">
    <source>
        <dbReference type="Proteomes" id="UP001321498"/>
    </source>
</evidence>
<protein>
    <submittedName>
        <fullName evidence="6">Phosphoketolase</fullName>
    </submittedName>
</protein>
<feature type="compositionally biased region" description="Low complexity" evidence="3">
    <location>
        <begin position="632"/>
        <end position="642"/>
    </location>
</feature>
<dbReference type="InterPro" id="IPR018969">
    <property type="entry name" value="Xul5P/Fru6P_PKetolase_C"/>
</dbReference>
<feature type="domain" description="Xylulose 5-phosphate/Fructose 6-phosphate phosphoketolase C-terminal" evidence="4">
    <location>
        <begin position="597"/>
        <end position="626"/>
    </location>
</feature>
<dbReference type="Proteomes" id="UP001321498">
    <property type="component" value="Chromosome"/>
</dbReference>
<dbReference type="PROSITE" id="PS60002">
    <property type="entry name" value="PHOSPHOKETOLASE_1"/>
    <property type="match status" value="1"/>
</dbReference>
<dbReference type="Pfam" id="PF09363">
    <property type="entry name" value="XFP_C"/>
    <property type="match status" value="1"/>
</dbReference>
<keyword evidence="2" id="KW-0786">Thiamine pyrophosphate</keyword>
<comment type="cofactor">
    <cofactor evidence="1">
        <name>thiamine diphosphate</name>
        <dbReference type="ChEBI" id="CHEBI:58937"/>
    </cofactor>
</comment>
<feature type="compositionally biased region" description="Low complexity" evidence="3">
    <location>
        <begin position="653"/>
        <end position="670"/>
    </location>
</feature>
<dbReference type="PANTHER" id="PTHR31273:SF0">
    <property type="entry name" value="PHOSPHOKETOLASE-RELATED"/>
    <property type="match status" value="1"/>
</dbReference>
<gene>
    <name evidence="6" type="ORF">GCM10025866_20140</name>
</gene>
<reference evidence="7" key="1">
    <citation type="journal article" date="2019" name="Int. J. Syst. Evol. Microbiol.">
        <title>The Global Catalogue of Microorganisms (GCM) 10K type strain sequencing project: providing services to taxonomists for standard genome sequencing and annotation.</title>
        <authorList>
            <consortium name="The Broad Institute Genomics Platform"/>
            <consortium name="The Broad Institute Genome Sequencing Center for Infectious Disease"/>
            <person name="Wu L."/>
            <person name="Ma J."/>
        </authorList>
    </citation>
    <scope>NUCLEOTIDE SEQUENCE [LARGE SCALE GENOMIC DNA]</scope>
    <source>
        <strain evidence="7">NBRC 108725</strain>
    </source>
</reference>
<dbReference type="InterPro" id="IPR019789">
    <property type="entry name" value="Xul5P/Fru6P_PKetolase_ThDP_BS"/>
</dbReference>
<organism evidence="6 7">
    <name type="scientific">Naasia aerilata</name>
    <dbReference type="NCBI Taxonomy" id="1162966"/>
    <lineage>
        <taxon>Bacteria</taxon>
        <taxon>Bacillati</taxon>
        <taxon>Actinomycetota</taxon>
        <taxon>Actinomycetes</taxon>
        <taxon>Micrococcales</taxon>
        <taxon>Microbacteriaceae</taxon>
        <taxon>Naasia</taxon>
    </lineage>
</organism>
<dbReference type="InterPro" id="IPR019790">
    <property type="entry name" value="Xul5P/Fru6P_PKetolase_CS"/>
</dbReference>
<feature type="region of interest" description="Disordered" evidence="3">
    <location>
        <begin position="629"/>
        <end position="670"/>
    </location>
</feature>
<accession>A0ABM8GCW4</accession>
<dbReference type="Pfam" id="PF09364">
    <property type="entry name" value="XFP_N"/>
    <property type="match status" value="1"/>
</dbReference>
<dbReference type="InterPro" id="IPR018970">
    <property type="entry name" value="Xul5P/Fru6P_PKetolase_N"/>
</dbReference>
<dbReference type="Gene3D" id="3.40.50.970">
    <property type="match status" value="2"/>
</dbReference>
<dbReference type="EMBL" id="AP027731">
    <property type="protein sequence ID" value="BDZ46105.1"/>
    <property type="molecule type" value="Genomic_DNA"/>
</dbReference>
<dbReference type="SUPFAM" id="SSF52518">
    <property type="entry name" value="Thiamin diphosphate-binding fold (THDP-binding)"/>
    <property type="match status" value="2"/>
</dbReference>
<name>A0ABM8GCW4_9MICO</name>
<keyword evidence="7" id="KW-1185">Reference proteome</keyword>
<evidence type="ECO:0000256" key="1">
    <source>
        <dbReference type="ARBA" id="ARBA00001964"/>
    </source>
</evidence>
<evidence type="ECO:0000256" key="2">
    <source>
        <dbReference type="ARBA" id="ARBA00023052"/>
    </source>
</evidence>
<evidence type="ECO:0000256" key="3">
    <source>
        <dbReference type="SAM" id="MobiDB-lite"/>
    </source>
</evidence>